<dbReference type="AlphaFoldDB" id="A0A9Q0MS30"/>
<evidence type="ECO:0000256" key="1">
    <source>
        <dbReference type="ARBA" id="ARBA00004286"/>
    </source>
</evidence>
<evidence type="ECO:0000256" key="3">
    <source>
        <dbReference type="ARBA" id="ARBA00022454"/>
    </source>
</evidence>
<organism evidence="10 11">
    <name type="scientific">Pseudolycoriella hygida</name>
    <dbReference type="NCBI Taxonomy" id="35572"/>
    <lineage>
        <taxon>Eukaryota</taxon>
        <taxon>Metazoa</taxon>
        <taxon>Ecdysozoa</taxon>
        <taxon>Arthropoda</taxon>
        <taxon>Hexapoda</taxon>
        <taxon>Insecta</taxon>
        <taxon>Pterygota</taxon>
        <taxon>Neoptera</taxon>
        <taxon>Endopterygota</taxon>
        <taxon>Diptera</taxon>
        <taxon>Nematocera</taxon>
        <taxon>Sciaroidea</taxon>
        <taxon>Sciaridae</taxon>
        <taxon>Pseudolycoriella</taxon>
    </lineage>
</organism>
<evidence type="ECO:0000256" key="2">
    <source>
        <dbReference type="ARBA" id="ARBA00006533"/>
    </source>
</evidence>
<keyword evidence="3" id="KW-0158">Chromosome</keyword>
<keyword evidence="6" id="KW-0226">DNA condensation</keyword>
<comment type="similarity">
    <text evidence="2">Belongs to the CND3 (condensin subunit 3) family.</text>
</comment>
<evidence type="ECO:0000259" key="9">
    <source>
        <dbReference type="Pfam" id="PF12719"/>
    </source>
</evidence>
<sequence length="1002" mass="115697">MPRKRKCVQQEKDLHFEEQLDKKRKKIMKVLLDAQINEVYHRKYASELRQLYENMEHEHFTSVFINCTKQLMQGDMNEFKNRGLKFMAEFVSTFQSEDMHSLFDSMFMWIFKTVSLNVNVRLRLCEFVNRMLNALPADGDIEEYHCTEILSYMFDRLKDTSPYVRVEAIKALCRLQMKDDPEDAVTKIFLFHLEHDPNPMVRRAVISSIARSNHTVPYIMGRLSDVDERVRRSIFAHMSNFAFNRYSIEQRVTLLERGLNDSSVNVRNITLNIMLKNWLASCKNCIMSLLSSLKLDGNESVMRQFRSVARMSLLSIFRSQDPNNLIKVLPLIEDDSQNFHKCPHLDKLTIELSVFWVSLIEFLQSDDSKCEYLEHIVPDITAYCNYIVTLGIQIKFNQRDNFICQQSILLTLLELLQRLDLSDEIGHQSVKGLVVYLLAHVPCDENIIKCLVKICELLMPESDTRLEFYVETVKKVIHPIEVNANFVTSQMNAYTEMQVNSLQSKLSELKQKVACFMDIDEDEELAATHEEIAFLKEKITFFIIPYISVETTTTNLQSVKSILPALMFFHHGICSAKVKQLIPSTYQLYEDVIRQHVDSTDVTVKNWALKCTGTFGLFNKQIAIDSYCKFCNELLTHEIKSIWVTTIATIFQFICRYGLDSFASRGAPHNQNANESLENDHQNLSDNDGYVSGDDIVQLFKKCLISNDDADITCELVDGFAILTLHRRFFDAEVMSKLVIIYFSANLPPKVTQILSIFFETLIRCNKQKYLQMCLYETMSTISSDESFDELSFNVVLKFFVNSTAENTMQSNQQERHLHDHVAATFLTWMINNSAKHKLLKATTKEMLQLKLSENEESRLHLLELVNRLQQETLRKETEQNLNSFKMKIQRNDSEGGPESVENEVESGADEMESGADEIESNADEIECGAYEMPSDADEMKCGEGEVESGVGEVESNVDACSQTGKENEHLPKRLRLDEGNSFQRSPLRRLRSNKNRENNSK</sequence>
<comment type="caution">
    <text evidence="10">The sequence shown here is derived from an EMBL/GenBank/DDBJ whole genome shotgun (WGS) entry which is preliminary data.</text>
</comment>
<dbReference type="GO" id="GO:0007076">
    <property type="term" value="P:mitotic chromosome condensation"/>
    <property type="evidence" value="ECO:0007669"/>
    <property type="project" value="InterPro"/>
</dbReference>
<evidence type="ECO:0000256" key="4">
    <source>
        <dbReference type="ARBA" id="ARBA00022618"/>
    </source>
</evidence>
<dbReference type="Gene3D" id="1.25.10.10">
    <property type="entry name" value="Leucine-rich Repeat Variant"/>
    <property type="match status" value="1"/>
</dbReference>
<evidence type="ECO:0000256" key="5">
    <source>
        <dbReference type="ARBA" id="ARBA00022776"/>
    </source>
</evidence>
<dbReference type="GO" id="GO:0000796">
    <property type="term" value="C:condensin complex"/>
    <property type="evidence" value="ECO:0007669"/>
    <property type="project" value="InterPro"/>
</dbReference>
<dbReference type="GO" id="GO:0005737">
    <property type="term" value="C:cytoplasm"/>
    <property type="evidence" value="ECO:0007669"/>
    <property type="project" value="TreeGrafter"/>
</dbReference>
<gene>
    <name evidence="10" type="primary">NCAPG</name>
    <name evidence="10" type="ORF">Bhyg_14515</name>
</gene>
<dbReference type="GO" id="GO:0051301">
    <property type="term" value="P:cell division"/>
    <property type="evidence" value="ECO:0007669"/>
    <property type="project" value="UniProtKB-KW"/>
</dbReference>
<dbReference type="InterPro" id="IPR016024">
    <property type="entry name" value="ARM-type_fold"/>
</dbReference>
<keyword evidence="7" id="KW-0131">Cell cycle</keyword>
<feature type="domain" description="Nuclear condensin complex subunit 3 C-terminal" evidence="9">
    <location>
        <begin position="578"/>
        <end position="851"/>
    </location>
</feature>
<dbReference type="PANTHER" id="PTHR14418:SF5">
    <property type="entry name" value="CONDENSIN COMPLEX SUBUNIT 3"/>
    <property type="match status" value="1"/>
</dbReference>
<feature type="non-terminal residue" evidence="10">
    <location>
        <position position="1002"/>
    </location>
</feature>
<dbReference type="InterPro" id="IPR027165">
    <property type="entry name" value="CND3"/>
</dbReference>
<dbReference type="InterPro" id="IPR011989">
    <property type="entry name" value="ARM-like"/>
</dbReference>
<proteinExistence type="inferred from homology"/>
<evidence type="ECO:0000313" key="11">
    <source>
        <dbReference type="Proteomes" id="UP001151699"/>
    </source>
</evidence>
<evidence type="ECO:0000256" key="7">
    <source>
        <dbReference type="ARBA" id="ARBA00023306"/>
    </source>
</evidence>
<feature type="compositionally biased region" description="Acidic residues" evidence="8">
    <location>
        <begin position="901"/>
        <end position="927"/>
    </location>
</feature>
<comment type="subcellular location">
    <subcellularLocation>
        <location evidence="1">Chromosome</location>
    </subcellularLocation>
</comment>
<dbReference type="InterPro" id="IPR025977">
    <property type="entry name" value="Cnd3_C"/>
</dbReference>
<dbReference type="GO" id="GO:0000793">
    <property type="term" value="C:condensed chromosome"/>
    <property type="evidence" value="ECO:0007669"/>
    <property type="project" value="TreeGrafter"/>
</dbReference>
<accession>A0A9Q0MS30</accession>
<keyword evidence="11" id="KW-1185">Reference proteome</keyword>
<dbReference type="OrthoDB" id="27187at2759"/>
<evidence type="ECO:0000313" key="10">
    <source>
        <dbReference type="EMBL" id="KAJ6635929.1"/>
    </source>
</evidence>
<protein>
    <submittedName>
        <fullName evidence="10">Condensin complex subunit 3</fullName>
    </submittedName>
</protein>
<dbReference type="Pfam" id="PF12719">
    <property type="entry name" value="Cnd3"/>
    <property type="match status" value="1"/>
</dbReference>
<reference evidence="10" key="1">
    <citation type="submission" date="2022-07" db="EMBL/GenBank/DDBJ databases">
        <authorList>
            <person name="Trinca V."/>
            <person name="Uliana J.V.C."/>
            <person name="Torres T.T."/>
            <person name="Ward R.J."/>
            <person name="Monesi N."/>
        </authorList>
    </citation>
    <scope>NUCLEOTIDE SEQUENCE</scope>
    <source>
        <strain evidence="10">HSMRA1968</strain>
        <tissue evidence="10">Whole embryos</tissue>
    </source>
</reference>
<dbReference type="SUPFAM" id="SSF48371">
    <property type="entry name" value="ARM repeat"/>
    <property type="match status" value="1"/>
</dbReference>
<evidence type="ECO:0000256" key="8">
    <source>
        <dbReference type="SAM" id="MobiDB-lite"/>
    </source>
</evidence>
<evidence type="ECO:0000256" key="6">
    <source>
        <dbReference type="ARBA" id="ARBA00023067"/>
    </source>
</evidence>
<dbReference type="Proteomes" id="UP001151699">
    <property type="component" value="Chromosome C"/>
</dbReference>
<dbReference type="Pfam" id="PF13646">
    <property type="entry name" value="HEAT_2"/>
    <property type="match status" value="1"/>
</dbReference>
<keyword evidence="4" id="KW-0132">Cell division</keyword>
<dbReference type="EMBL" id="WJQU01000004">
    <property type="protein sequence ID" value="KAJ6635929.1"/>
    <property type="molecule type" value="Genomic_DNA"/>
</dbReference>
<feature type="compositionally biased region" description="Basic and acidic residues" evidence="8">
    <location>
        <begin position="966"/>
        <end position="979"/>
    </location>
</feature>
<name>A0A9Q0MS30_9DIPT</name>
<dbReference type="PANTHER" id="PTHR14418">
    <property type="entry name" value="CONDENSIN COMPLEX SUBUNIT 3-RELATED"/>
    <property type="match status" value="1"/>
</dbReference>
<keyword evidence="5" id="KW-0498">Mitosis</keyword>
<feature type="region of interest" description="Disordered" evidence="8">
    <location>
        <begin position="888"/>
        <end position="1002"/>
    </location>
</feature>